<dbReference type="Pfam" id="PF12977">
    <property type="entry name" value="DUF3861"/>
    <property type="match status" value="1"/>
</dbReference>
<reference evidence="1 2" key="1">
    <citation type="submission" date="2019-10" db="EMBL/GenBank/DDBJ databases">
        <title>Whole-genome sequence of the purple nonsulfur photosynthetic bacterium Rhodocyclus tenuis.</title>
        <authorList>
            <person name="Kyndt J.A."/>
            <person name="Meyer T.E."/>
        </authorList>
    </citation>
    <scope>NUCLEOTIDE SEQUENCE [LARGE SCALE GENOMIC DNA]</scope>
    <source>
        <strain evidence="1 2">DSM 110</strain>
    </source>
</reference>
<accession>A0A6L5JUS9</accession>
<comment type="caution">
    <text evidence="1">The sequence shown here is derived from an EMBL/GenBank/DDBJ whole genome shotgun (WGS) entry which is preliminary data.</text>
</comment>
<dbReference type="InterPro" id="IPR024476">
    <property type="entry name" value="DUF3861"/>
</dbReference>
<dbReference type="AlphaFoldDB" id="A0A6L5JUS9"/>
<dbReference type="InterPro" id="IPR038194">
    <property type="entry name" value="DUF3861_sf"/>
</dbReference>
<proteinExistence type="predicted"/>
<protein>
    <submittedName>
        <fullName evidence="1">DUF3861 family protein</fullName>
    </submittedName>
</protein>
<sequence length="99" mass="10905">MAHHRYRITVEPLADDTSSDAAASALHFEVANHDDILHVVERLRARADLPPDTAPALGVGLKLFGEVLLEHRTHPLFRELYPHFGEFMRTLKGKGGGAG</sequence>
<evidence type="ECO:0000313" key="2">
    <source>
        <dbReference type="Proteomes" id="UP000480275"/>
    </source>
</evidence>
<dbReference type="Proteomes" id="UP000480275">
    <property type="component" value="Unassembled WGS sequence"/>
</dbReference>
<evidence type="ECO:0000313" key="1">
    <source>
        <dbReference type="EMBL" id="MQY50310.1"/>
    </source>
</evidence>
<dbReference type="OrthoDB" id="119700at2"/>
<name>A0A6L5JUS9_RHOTE</name>
<dbReference type="Gene3D" id="3.10.20.850">
    <property type="entry name" value="Protein of unknown function DUF3861"/>
    <property type="match status" value="1"/>
</dbReference>
<gene>
    <name evidence="1" type="ORF">GHK24_00730</name>
</gene>
<organism evidence="1 2">
    <name type="scientific">Rhodocyclus tenuis</name>
    <name type="common">Rhodospirillum tenue</name>
    <dbReference type="NCBI Taxonomy" id="1066"/>
    <lineage>
        <taxon>Bacteria</taxon>
        <taxon>Pseudomonadati</taxon>
        <taxon>Pseudomonadota</taxon>
        <taxon>Betaproteobacteria</taxon>
        <taxon>Rhodocyclales</taxon>
        <taxon>Rhodocyclaceae</taxon>
        <taxon>Rhodocyclus</taxon>
    </lineage>
</organism>
<dbReference type="EMBL" id="WIXJ01000001">
    <property type="protein sequence ID" value="MQY50310.1"/>
    <property type="molecule type" value="Genomic_DNA"/>
</dbReference>